<protein>
    <submittedName>
        <fullName evidence="2">Uncharacterized protein</fullName>
    </submittedName>
</protein>
<accession>A0AA36IZ51</accession>
<evidence type="ECO:0000313" key="3">
    <source>
        <dbReference type="Proteomes" id="UP001178507"/>
    </source>
</evidence>
<feature type="region of interest" description="Disordered" evidence="1">
    <location>
        <begin position="112"/>
        <end position="211"/>
    </location>
</feature>
<dbReference type="AlphaFoldDB" id="A0AA36IZ51"/>
<comment type="caution">
    <text evidence="2">The sequence shown here is derived from an EMBL/GenBank/DDBJ whole genome shotgun (WGS) entry which is preliminary data.</text>
</comment>
<gene>
    <name evidence="2" type="ORF">EVOR1521_LOCUS19923</name>
</gene>
<proteinExistence type="predicted"/>
<name>A0AA36IZ51_9DINO</name>
<keyword evidence="3" id="KW-1185">Reference proteome</keyword>
<feature type="compositionally biased region" description="Basic and acidic residues" evidence="1">
    <location>
        <begin position="122"/>
        <end position="131"/>
    </location>
</feature>
<evidence type="ECO:0000256" key="1">
    <source>
        <dbReference type="SAM" id="MobiDB-lite"/>
    </source>
</evidence>
<feature type="compositionally biased region" description="Polar residues" evidence="1">
    <location>
        <begin position="184"/>
        <end position="193"/>
    </location>
</feature>
<feature type="compositionally biased region" description="Basic and acidic residues" evidence="1">
    <location>
        <begin position="194"/>
        <end position="203"/>
    </location>
</feature>
<organism evidence="2 3">
    <name type="scientific">Effrenium voratum</name>
    <dbReference type="NCBI Taxonomy" id="2562239"/>
    <lineage>
        <taxon>Eukaryota</taxon>
        <taxon>Sar</taxon>
        <taxon>Alveolata</taxon>
        <taxon>Dinophyceae</taxon>
        <taxon>Suessiales</taxon>
        <taxon>Symbiodiniaceae</taxon>
        <taxon>Effrenium</taxon>
    </lineage>
</organism>
<feature type="region of interest" description="Disordered" evidence="1">
    <location>
        <begin position="20"/>
        <end position="98"/>
    </location>
</feature>
<feature type="compositionally biased region" description="Low complexity" evidence="1">
    <location>
        <begin position="163"/>
        <end position="177"/>
    </location>
</feature>
<dbReference type="EMBL" id="CAUJNA010003179">
    <property type="protein sequence ID" value="CAJ1395499.1"/>
    <property type="molecule type" value="Genomic_DNA"/>
</dbReference>
<feature type="compositionally biased region" description="Basic and acidic residues" evidence="1">
    <location>
        <begin position="234"/>
        <end position="244"/>
    </location>
</feature>
<sequence>MTRWEAAEWGQRRLERITAAEARRAEQRRGQLTEEHTFQPKAPRAQSSSQPSKERRRSFASPTRSSLAKRPSAPHAAPSPAPQVALSPARAAEPTPGPSLAALAVATLGEACLPSPAGCEPSPERVDEVRKSSPPQEKRRSKPRPMIWPHPEEVPEAEEVWKSSSSSEGSPSVPTSPRKLRFQEPNSESQEFLSDNRREEFKAAFEPGRLHRGPTRFCWRELAPESESEGSDLDDLRFAGDRWT</sequence>
<dbReference type="Proteomes" id="UP001178507">
    <property type="component" value="Unassembled WGS sequence"/>
</dbReference>
<feature type="compositionally biased region" description="Acidic residues" evidence="1">
    <location>
        <begin position="224"/>
        <end position="233"/>
    </location>
</feature>
<evidence type="ECO:0000313" key="2">
    <source>
        <dbReference type="EMBL" id="CAJ1395499.1"/>
    </source>
</evidence>
<feature type="region of interest" description="Disordered" evidence="1">
    <location>
        <begin position="223"/>
        <end position="244"/>
    </location>
</feature>
<reference evidence="2" key="1">
    <citation type="submission" date="2023-08" db="EMBL/GenBank/DDBJ databases">
        <authorList>
            <person name="Chen Y."/>
            <person name="Shah S."/>
            <person name="Dougan E. K."/>
            <person name="Thang M."/>
            <person name="Chan C."/>
        </authorList>
    </citation>
    <scope>NUCLEOTIDE SEQUENCE</scope>
</reference>
<feature type="compositionally biased region" description="Basic and acidic residues" evidence="1">
    <location>
        <begin position="20"/>
        <end position="38"/>
    </location>
</feature>